<keyword evidence="11" id="KW-0472">Membrane</keyword>
<evidence type="ECO:0000259" key="15">
    <source>
        <dbReference type="Pfam" id="PF21008"/>
    </source>
</evidence>
<comment type="subcellular location">
    <subcellularLocation>
        <location evidence="3">Cell membrane</location>
        <topology evidence="3">Peripheral membrane protein</topology>
        <orientation evidence="3">Cytoplasmic side</orientation>
    </subcellularLocation>
    <subcellularLocation>
        <location evidence="2">Cell projection</location>
    </subcellularLocation>
    <subcellularLocation>
        <location evidence="1">Cytoplasm</location>
        <location evidence="1">Cytoskeleton</location>
    </subcellularLocation>
</comment>
<keyword evidence="5" id="KW-0963">Cytoplasm</keyword>
<keyword evidence="12" id="KW-0206">Cytoskeleton</keyword>
<keyword evidence="4" id="KW-1003">Cell membrane</keyword>
<evidence type="ECO:0000313" key="16">
    <source>
        <dbReference type="Ensembl" id="ENSSHAP00000041971.1"/>
    </source>
</evidence>
<dbReference type="AlphaFoldDB" id="A0A7N4PSY9"/>
<feature type="domain" description="Allograft inflammatory factor 1-like EF-hand" evidence="15">
    <location>
        <begin position="1"/>
        <end position="90"/>
    </location>
</feature>
<dbReference type="Gene3D" id="1.10.238.10">
    <property type="entry name" value="EF-hand"/>
    <property type="match status" value="1"/>
</dbReference>
<evidence type="ECO:0000256" key="14">
    <source>
        <dbReference type="SAM" id="MobiDB-lite"/>
    </source>
</evidence>
<organism evidence="16 17">
    <name type="scientific">Sarcophilus harrisii</name>
    <name type="common">Tasmanian devil</name>
    <name type="synonym">Sarcophilus laniarius</name>
    <dbReference type="NCBI Taxonomy" id="9305"/>
    <lineage>
        <taxon>Eukaryota</taxon>
        <taxon>Metazoa</taxon>
        <taxon>Chordata</taxon>
        <taxon>Craniata</taxon>
        <taxon>Vertebrata</taxon>
        <taxon>Euteleostomi</taxon>
        <taxon>Mammalia</taxon>
        <taxon>Metatheria</taxon>
        <taxon>Dasyuromorphia</taxon>
        <taxon>Dasyuridae</taxon>
        <taxon>Sarcophilus</taxon>
    </lineage>
</organism>
<dbReference type="GO" id="GO:0005509">
    <property type="term" value="F:calcium ion binding"/>
    <property type="evidence" value="ECO:0007669"/>
    <property type="project" value="TreeGrafter"/>
</dbReference>
<sequence>MEFDLNREGNIGDNRRILAKLGVSKTYLELKKLIREVADGPGETICYLDFLRMMLVSYPHKLSWIPMRKTGYKRNQRTPPQPAKKAISELL</sequence>
<feature type="region of interest" description="Disordered" evidence="14">
    <location>
        <begin position="71"/>
        <end position="91"/>
    </location>
</feature>
<evidence type="ECO:0000256" key="6">
    <source>
        <dbReference type="ARBA" id="ARBA00022553"/>
    </source>
</evidence>
<dbReference type="InParanoid" id="A0A7N4PSY9"/>
<dbReference type="GO" id="GO:0097178">
    <property type="term" value="P:ruffle assembly"/>
    <property type="evidence" value="ECO:0007669"/>
    <property type="project" value="TreeGrafter"/>
</dbReference>
<evidence type="ECO:0000256" key="7">
    <source>
        <dbReference type="ARBA" id="ARBA00022723"/>
    </source>
</evidence>
<evidence type="ECO:0000256" key="11">
    <source>
        <dbReference type="ARBA" id="ARBA00023136"/>
    </source>
</evidence>
<dbReference type="GeneTree" id="ENSGT00390000013846"/>
<evidence type="ECO:0000256" key="1">
    <source>
        <dbReference type="ARBA" id="ARBA00004245"/>
    </source>
</evidence>
<evidence type="ECO:0000256" key="3">
    <source>
        <dbReference type="ARBA" id="ARBA00004413"/>
    </source>
</evidence>
<evidence type="ECO:0000256" key="10">
    <source>
        <dbReference type="ARBA" id="ARBA00022990"/>
    </source>
</evidence>
<dbReference type="GO" id="GO:0051017">
    <property type="term" value="P:actin filament bundle assembly"/>
    <property type="evidence" value="ECO:0007669"/>
    <property type="project" value="TreeGrafter"/>
</dbReference>
<reference evidence="16" key="2">
    <citation type="submission" date="2025-08" db="UniProtKB">
        <authorList>
            <consortium name="Ensembl"/>
        </authorList>
    </citation>
    <scope>IDENTIFICATION</scope>
</reference>
<evidence type="ECO:0000256" key="12">
    <source>
        <dbReference type="ARBA" id="ARBA00023212"/>
    </source>
</evidence>
<reference evidence="16 17" key="1">
    <citation type="journal article" date="2011" name="Proc. Natl. Acad. Sci. U.S.A.">
        <title>Genetic diversity and population structure of the endangered marsupial Sarcophilus harrisii (Tasmanian devil).</title>
        <authorList>
            <person name="Miller W."/>
            <person name="Hayes V.M."/>
            <person name="Ratan A."/>
            <person name="Petersen D.C."/>
            <person name="Wittekindt N.E."/>
            <person name="Miller J."/>
            <person name="Walenz B."/>
            <person name="Knight J."/>
            <person name="Qi J."/>
            <person name="Zhao F."/>
            <person name="Wang Q."/>
            <person name="Bedoya-Reina O.C."/>
            <person name="Katiyar N."/>
            <person name="Tomsho L.P."/>
            <person name="Kasson L.M."/>
            <person name="Hardie R.A."/>
            <person name="Woodbridge P."/>
            <person name="Tindall E.A."/>
            <person name="Bertelsen M.F."/>
            <person name="Dixon D."/>
            <person name="Pyecroft S."/>
            <person name="Helgen K.M."/>
            <person name="Lesk A.M."/>
            <person name="Pringle T.H."/>
            <person name="Patterson N."/>
            <person name="Zhang Y."/>
            <person name="Kreiss A."/>
            <person name="Woods G.M."/>
            <person name="Jones M.E."/>
            <person name="Schuster S.C."/>
        </authorList>
    </citation>
    <scope>NUCLEOTIDE SEQUENCE [LARGE SCALE GENOMIC DNA]</scope>
</reference>
<evidence type="ECO:0000256" key="2">
    <source>
        <dbReference type="ARBA" id="ARBA00004316"/>
    </source>
</evidence>
<dbReference type="Ensembl" id="ENSSHAT00000037313.1">
    <property type="protein sequence ID" value="ENSSHAP00000041971.1"/>
    <property type="gene ID" value="ENSSHAG00000020492.1"/>
</dbReference>
<evidence type="ECO:0000256" key="13">
    <source>
        <dbReference type="ARBA" id="ARBA00023273"/>
    </source>
</evidence>
<dbReference type="Pfam" id="PF21008">
    <property type="entry name" value="AIF-1"/>
    <property type="match status" value="1"/>
</dbReference>
<keyword evidence="9" id="KW-0106">Calcium</keyword>
<keyword evidence="17" id="KW-1185">Reference proteome</keyword>
<dbReference type="InterPro" id="IPR042433">
    <property type="entry name" value="AIF1/AIF1L"/>
</dbReference>
<dbReference type="PANTHER" id="PTHR10356">
    <property type="entry name" value="ALLOGRAFT INFLAMMATORY FACTOR-1"/>
    <property type="match status" value="1"/>
</dbReference>
<dbReference type="GO" id="GO:0051015">
    <property type="term" value="F:actin filament binding"/>
    <property type="evidence" value="ECO:0007669"/>
    <property type="project" value="TreeGrafter"/>
</dbReference>
<dbReference type="InterPro" id="IPR049025">
    <property type="entry name" value="AIF-1_EF_pair"/>
</dbReference>
<evidence type="ECO:0000313" key="17">
    <source>
        <dbReference type="Proteomes" id="UP000007648"/>
    </source>
</evidence>
<accession>A0A7N4PSY9</accession>
<keyword evidence="10" id="KW-0007">Acetylation</keyword>
<protein>
    <recommendedName>
        <fullName evidence="15">Allograft inflammatory factor 1-like EF-hand domain-containing protein</fullName>
    </recommendedName>
</protein>
<name>A0A7N4PSY9_SARHA</name>
<evidence type="ECO:0000256" key="4">
    <source>
        <dbReference type="ARBA" id="ARBA00022475"/>
    </source>
</evidence>
<proteinExistence type="predicted"/>
<dbReference type="GO" id="GO:0032587">
    <property type="term" value="C:ruffle membrane"/>
    <property type="evidence" value="ECO:0007669"/>
    <property type="project" value="TreeGrafter"/>
</dbReference>
<gene>
    <name evidence="16" type="primary">AIF1</name>
</gene>
<keyword evidence="7" id="KW-0479">Metal-binding</keyword>
<evidence type="ECO:0000256" key="8">
    <source>
        <dbReference type="ARBA" id="ARBA00022737"/>
    </source>
</evidence>
<evidence type="ECO:0000256" key="9">
    <source>
        <dbReference type="ARBA" id="ARBA00022837"/>
    </source>
</evidence>
<reference evidence="16" key="3">
    <citation type="submission" date="2025-09" db="UniProtKB">
        <authorList>
            <consortium name="Ensembl"/>
        </authorList>
    </citation>
    <scope>IDENTIFICATION</scope>
</reference>
<dbReference type="GO" id="GO:0005884">
    <property type="term" value="C:actin filament"/>
    <property type="evidence" value="ECO:0007669"/>
    <property type="project" value="TreeGrafter"/>
</dbReference>
<evidence type="ECO:0000256" key="5">
    <source>
        <dbReference type="ARBA" id="ARBA00022490"/>
    </source>
</evidence>
<keyword evidence="13" id="KW-0966">Cell projection</keyword>
<keyword evidence="6" id="KW-0597">Phosphoprotein</keyword>
<dbReference type="PANTHER" id="PTHR10356:SF4">
    <property type="entry name" value="ALLOGRAFT INFLAMMATORY FACTOR 1"/>
    <property type="match status" value="1"/>
</dbReference>
<keyword evidence="8" id="KW-0677">Repeat</keyword>
<dbReference type="Proteomes" id="UP000007648">
    <property type="component" value="Unassembled WGS sequence"/>
</dbReference>